<keyword evidence="1" id="KW-0472">Membrane</keyword>
<feature type="transmembrane region" description="Helical" evidence="1">
    <location>
        <begin position="71"/>
        <end position="93"/>
    </location>
</feature>
<organism evidence="2 3">
    <name type="scientific">Candidatus Anaerobiospirillum pullicola</name>
    <dbReference type="NCBI Taxonomy" id="2838451"/>
    <lineage>
        <taxon>Bacteria</taxon>
        <taxon>Pseudomonadati</taxon>
        <taxon>Pseudomonadota</taxon>
        <taxon>Gammaproteobacteria</taxon>
        <taxon>Aeromonadales</taxon>
        <taxon>Succinivibrionaceae</taxon>
        <taxon>Anaerobiospirillum</taxon>
    </lineage>
</organism>
<dbReference type="InterPro" id="IPR006750">
    <property type="entry name" value="YdcZ"/>
</dbReference>
<keyword evidence="1" id="KW-1133">Transmembrane helix</keyword>
<evidence type="ECO:0000313" key="2">
    <source>
        <dbReference type="EMBL" id="MBU3844599.1"/>
    </source>
</evidence>
<comment type="caution">
    <text evidence="2">The sequence shown here is derived from an EMBL/GenBank/DDBJ whole genome shotgun (WGS) entry which is preliminary data.</text>
</comment>
<feature type="transmembrane region" description="Helical" evidence="1">
    <location>
        <begin position="231"/>
        <end position="254"/>
    </location>
</feature>
<proteinExistence type="predicted"/>
<dbReference type="EMBL" id="JAHLFE010000141">
    <property type="protein sequence ID" value="MBU3844599.1"/>
    <property type="molecule type" value="Genomic_DNA"/>
</dbReference>
<sequence>MFALLTLAFITGFVIPLQMAANGNLRRQLRSPFLASCINCSIGAIILTVLIVVTGESFYRPLDYLLNLDWWLYLSGPLGMIILIVAILLSANIGMLGTSLSTMTGMMVSGLVFDACGLFDLPVHQFGVGRLFAMALMLIGLAIALNLPRHLRKHGSKISLATVGWFLVGCVSGSLLTTQGAINAIFRVKLDSVLLCALISMVVTAVMALLVAICCGQSPLRILKIKVQGRYWIFIGGFMGATNIVAAAIFVPLIGAGATMTLGVAGQLCCAMFMDHIGMWEVEVRRVKLTQILGLVLIIGAVALIRLM</sequence>
<dbReference type="Proteomes" id="UP000733611">
    <property type="component" value="Unassembled WGS sequence"/>
</dbReference>
<feature type="transmembrane region" description="Helical" evidence="1">
    <location>
        <begin position="128"/>
        <end position="148"/>
    </location>
</feature>
<feature type="transmembrane region" description="Helical" evidence="1">
    <location>
        <begin position="289"/>
        <end position="307"/>
    </location>
</feature>
<evidence type="ECO:0000256" key="1">
    <source>
        <dbReference type="SAM" id="Phobius"/>
    </source>
</evidence>
<reference evidence="2" key="1">
    <citation type="journal article" date="2021" name="PeerJ">
        <title>Extensive microbial diversity within the chicken gut microbiome revealed by metagenomics and culture.</title>
        <authorList>
            <person name="Gilroy R."/>
            <person name="Ravi A."/>
            <person name="Getino M."/>
            <person name="Pursley I."/>
            <person name="Horton D.L."/>
            <person name="Alikhan N.F."/>
            <person name="Baker D."/>
            <person name="Gharbi K."/>
            <person name="Hall N."/>
            <person name="Watson M."/>
            <person name="Adriaenssens E.M."/>
            <person name="Foster-Nyarko E."/>
            <person name="Jarju S."/>
            <person name="Secka A."/>
            <person name="Antonio M."/>
            <person name="Oren A."/>
            <person name="Chaudhuri R.R."/>
            <person name="La Ragione R."/>
            <person name="Hildebrand F."/>
            <person name="Pallen M.J."/>
        </authorList>
    </citation>
    <scope>NUCLEOTIDE SEQUENCE</scope>
    <source>
        <strain evidence="2">378</strain>
    </source>
</reference>
<feature type="transmembrane region" description="Helical" evidence="1">
    <location>
        <begin position="160"/>
        <end position="186"/>
    </location>
</feature>
<reference evidence="2" key="2">
    <citation type="submission" date="2021-04" db="EMBL/GenBank/DDBJ databases">
        <authorList>
            <person name="Gilroy R."/>
        </authorList>
    </citation>
    <scope>NUCLEOTIDE SEQUENCE</scope>
    <source>
        <strain evidence="2">378</strain>
    </source>
</reference>
<dbReference type="PANTHER" id="PTHR34821">
    <property type="entry name" value="INNER MEMBRANE PROTEIN YDCZ"/>
    <property type="match status" value="1"/>
</dbReference>
<keyword evidence="1" id="KW-0812">Transmembrane</keyword>
<feature type="transmembrane region" description="Helical" evidence="1">
    <location>
        <begin position="33"/>
        <end position="59"/>
    </location>
</feature>
<protein>
    <submittedName>
        <fullName evidence="2">DMT family transporter</fullName>
    </submittedName>
</protein>
<accession>A0A948TGR5</accession>
<dbReference type="GO" id="GO:0005886">
    <property type="term" value="C:plasma membrane"/>
    <property type="evidence" value="ECO:0007669"/>
    <property type="project" value="TreeGrafter"/>
</dbReference>
<dbReference type="AlphaFoldDB" id="A0A948TGR5"/>
<name>A0A948TGR5_9GAMM</name>
<evidence type="ECO:0000313" key="3">
    <source>
        <dbReference type="Proteomes" id="UP000733611"/>
    </source>
</evidence>
<dbReference type="PANTHER" id="PTHR34821:SF2">
    <property type="entry name" value="INNER MEMBRANE PROTEIN YDCZ"/>
    <property type="match status" value="1"/>
</dbReference>
<dbReference type="Pfam" id="PF04657">
    <property type="entry name" value="DMT_YdcZ"/>
    <property type="match status" value="2"/>
</dbReference>
<gene>
    <name evidence="2" type="ORF">H9847_07010</name>
</gene>
<feature type="transmembrane region" description="Helical" evidence="1">
    <location>
        <begin position="192"/>
        <end position="215"/>
    </location>
</feature>